<name>A0A343TL66_9EURY</name>
<sequence length="224" mass="23769">MSENNVFIEGIIYLIENFDTFLGLLQEHLILVLVSELAAIAVAVPFGIIAVRYEWLRTYIRSAGNVAQTVPTLAVIALAFPIFGLGFNSAIIALFVYAILPILTNTIAGLEQVDESTIEAAKGMGMTRNEILRKIQIPLAIPVIFAGIRTSVVITVGTAYLAVFIGGGGLGVWVISGIDLFNTPQILAGAIPGALLAISLDTVFGLIERQLGSDVIQDQSLATG</sequence>
<evidence type="ECO:0000313" key="8">
    <source>
        <dbReference type="EMBL" id="AUX09838.1"/>
    </source>
</evidence>
<keyword evidence="9" id="KW-1185">Reference proteome</keyword>
<feature type="transmembrane region" description="Helical" evidence="6">
    <location>
        <begin position="29"/>
        <end position="51"/>
    </location>
</feature>
<keyword evidence="3 6" id="KW-0812">Transmembrane</keyword>
<evidence type="ECO:0000259" key="7">
    <source>
        <dbReference type="PROSITE" id="PS50928"/>
    </source>
</evidence>
<dbReference type="OrthoDB" id="214012at2157"/>
<evidence type="ECO:0000256" key="1">
    <source>
        <dbReference type="ARBA" id="ARBA00004141"/>
    </source>
</evidence>
<dbReference type="EMBL" id="CP025066">
    <property type="protein sequence ID" value="AUX09838.1"/>
    <property type="molecule type" value="Genomic_DNA"/>
</dbReference>
<feature type="domain" description="ABC transmembrane type-1" evidence="7">
    <location>
        <begin position="25"/>
        <end position="204"/>
    </location>
</feature>
<dbReference type="GO" id="GO:0055085">
    <property type="term" value="P:transmembrane transport"/>
    <property type="evidence" value="ECO:0007669"/>
    <property type="project" value="InterPro"/>
</dbReference>
<dbReference type="Gene3D" id="1.10.3720.10">
    <property type="entry name" value="MetI-like"/>
    <property type="match status" value="1"/>
</dbReference>
<evidence type="ECO:0000256" key="3">
    <source>
        <dbReference type="ARBA" id="ARBA00022692"/>
    </source>
</evidence>
<protein>
    <submittedName>
        <fullName evidence="8">ABC-type proline/glycine betaine transport system, permease component</fullName>
    </submittedName>
</protein>
<proteinExistence type="inferred from homology"/>
<dbReference type="GO" id="GO:0005886">
    <property type="term" value="C:plasma membrane"/>
    <property type="evidence" value="ECO:0007669"/>
    <property type="project" value="UniProtKB-SubCell"/>
</dbReference>
<comment type="subcellular location">
    <subcellularLocation>
        <location evidence="6">Cell membrane</location>
        <topology evidence="6">Multi-pass membrane protein</topology>
    </subcellularLocation>
    <subcellularLocation>
        <location evidence="1">Membrane</location>
        <topology evidence="1">Multi-pass membrane protein</topology>
    </subcellularLocation>
</comment>
<dbReference type="SUPFAM" id="SSF161098">
    <property type="entry name" value="MetI-like"/>
    <property type="match status" value="1"/>
</dbReference>
<evidence type="ECO:0000256" key="6">
    <source>
        <dbReference type="RuleBase" id="RU363032"/>
    </source>
</evidence>
<dbReference type="InterPro" id="IPR051204">
    <property type="entry name" value="ABC_transp_perm/SBD"/>
</dbReference>
<dbReference type="PROSITE" id="PS50928">
    <property type="entry name" value="ABC_TM1"/>
    <property type="match status" value="1"/>
</dbReference>
<keyword evidence="2 6" id="KW-0813">Transport</keyword>
<feature type="transmembrane region" description="Helical" evidence="6">
    <location>
        <begin position="63"/>
        <end position="84"/>
    </location>
</feature>
<dbReference type="PANTHER" id="PTHR30177">
    <property type="entry name" value="GLYCINE BETAINE/L-PROLINE TRANSPORT SYSTEM PERMEASE PROTEIN PROW"/>
    <property type="match status" value="1"/>
</dbReference>
<dbReference type="PANTHER" id="PTHR30177:SF4">
    <property type="entry name" value="OSMOPROTECTANT IMPORT PERMEASE PROTEIN OSMW"/>
    <property type="match status" value="1"/>
</dbReference>
<dbReference type="CDD" id="cd06261">
    <property type="entry name" value="TM_PBP2"/>
    <property type="match status" value="1"/>
</dbReference>
<dbReference type="GO" id="GO:0031460">
    <property type="term" value="P:glycine betaine transport"/>
    <property type="evidence" value="ECO:0007669"/>
    <property type="project" value="TreeGrafter"/>
</dbReference>
<feature type="transmembrane region" description="Helical" evidence="6">
    <location>
        <begin position="154"/>
        <end position="175"/>
    </location>
</feature>
<dbReference type="InterPro" id="IPR000515">
    <property type="entry name" value="MetI-like"/>
</dbReference>
<accession>A0A343TL66</accession>
<evidence type="ECO:0000313" key="9">
    <source>
        <dbReference type="Proteomes" id="UP000263012"/>
    </source>
</evidence>
<organism evidence="8 9">
    <name type="scientific">Halalkaliarchaeum desulfuricum</name>
    <dbReference type="NCBI Taxonomy" id="2055893"/>
    <lineage>
        <taxon>Archaea</taxon>
        <taxon>Methanobacteriati</taxon>
        <taxon>Methanobacteriota</taxon>
        <taxon>Stenosarchaea group</taxon>
        <taxon>Halobacteria</taxon>
        <taxon>Halobacteriales</taxon>
        <taxon>Haloferacaceae</taxon>
        <taxon>Halalkaliarchaeum</taxon>
    </lineage>
</organism>
<dbReference type="Proteomes" id="UP000263012">
    <property type="component" value="Chromosome"/>
</dbReference>
<feature type="transmembrane region" description="Helical" evidence="6">
    <location>
        <begin position="187"/>
        <end position="207"/>
    </location>
</feature>
<comment type="similarity">
    <text evidence="6">Belongs to the binding-protein-dependent transport system permease family.</text>
</comment>
<gene>
    <name evidence="8" type="primary">opuBD</name>
    <name evidence="8" type="ORF">AArcSl_2214</name>
</gene>
<dbReference type="AlphaFoldDB" id="A0A343TL66"/>
<dbReference type="FunFam" id="1.10.3720.10:FF:000001">
    <property type="entry name" value="Glycine betaine ABC transporter, permease"/>
    <property type="match status" value="1"/>
</dbReference>
<evidence type="ECO:0000256" key="2">
    <source>
        <dbReference type="ARBA" id="ARBA00022448"/>
    </source>
</evidence>
<dbReference type="Pfam" id="PF00528">
    <property type="entry name" value="BPD_transp_1"/>
    <property type="match status" value="1"/>
</dbReference>
<evidence type="ECO:0000256" key="5">
    <source>
        <dbReference type="ARBA" id="ARBA00023136"/>
    </source>
</evidence>
<keyword evidence="4 6" id="KW-1133">Transmembrane helix</keyword>
<feature type="transmembrane region" description="Helical" evidence="6">
    <location>
        <begin position="90"/>
        <end position="110"/>
    </location>
</feature>
<keyword evidence="5 6" id="KW-0472">Membrane</keyword>
<reference evidence="9" key="1">
    <citation type="submission" date="2017-11" db="EMBL/GenBank/DDBJ databases">
        <title>Phenotypic and genomic properties of facultatively anaerobic sulfur-reducing natronoarchaea from hypersaline soda lakes.</title>
        <authorList>
            <person name="Sorokin D.Y."/>
            <person name="Kublanov I.V."/>
            <person name="Roman P."/>
            <person name="Sinninghe Damste J.S."/>
            <person name="Golyshin P.N."/>
            <person name="Rojo D."/>
            <person name="Ciordia S."/>
            <person name="Mena M.D.C."/>
            <person name="Ferrer M."/>
            <person name="Messina E."/>
            <person name="Smedile F."/>
            <person name="La Spada G."/>
            <person name="La Cono V."/>
            <person name="Yakimov M.M."/>
        </authorList>
    </citation>
    <scope>NUCLEOTIDE SEQUENCE [LARGE SCALE GENOMIC DNA]</scope>
    <source>
        <strain evidence="9">AArc-Sl</strain>
    </source>
</reference>
<dbReference type="KEGG" id="hdf:AArcSl_2214"/>
<dbReference type="GeneID" id="37878567"/>
<dbReference type="RefSeq" id="WP_119819079.1">
    <property type="nucleotide sequence ID" value="NZ_CP025066.1"/>
</dbReference>
<dbReference type="InterPro" id="IPR035906">
    <property type="entry name" value="MetI-like_sf"/>
</dbReference>
<evidence type="ECO:0000256" key="4">
    <source>
        <dbReference type="ARBA" id="ARBA00022989"/>
    </source>
</evidence>